<dbReference type="PANTHER" id="PTHR43606">
    <property type="entry name" value="PHOSPHATASE, PUTATIVE (AFU_ORTHOLOGUE AFUA_6G08710)-RELATED"/>
    <property type="match status" value="1"/>
</dbReference>
<dbReference type="SUPFAM" id="SSF56300">
    <property type="entry name" value="Metallo-dependent phosphatases"/>
    <property type="match status" value="1"/>
</dbReference>
<evidence type="ECO:0000259" key="2">
    <source>
        <dbReference type="Pfam" id="PF16655"/>
    </source>
</evidence>
<dbReference type="KEGG" id="ndk:I601_1909"/>
<evidence type="ECO:0000259" key="1">
    <source>
        <dbReference type="Pfam" id="PF09423"/>
    </source>
</evidence>
<dbReference type="PROSITE" id="PS51318">
    <property type="entry name" value="TAT"/>
    <property type="match status" value="1"/>
</dbReference>
<dbReference type="CDD" id="cd07389">
    <property type="entry name" value="MPP_PhoD"/>
    <property type="match status" value="1"/>
</dbReference>
<dbReference type="Gene3D" id="2.60.40.380">
    <property type="entry name" value="Purple acid phosphatase-like, N-terminal"/>
    <property type="match status" value="1"/>
</dbReference>
<dbReference type="InterPro" id="IPR052900">
    <property type="entry name" value="Phospholipid_Metab_Enz"/>
</dbReference>
<dbReference type="Proteomes" id="UP000077868">
    <property type="component" value="Chromosome"/>
</dbReference>
<name>A0A1A9GJ70_9ACTN</name>
<dbReference type="EMBL" id="CP015079">
    <property type="protein sequence ID" value="ANH38339.1"/>
    <property type="molecule type" value="Genomic_DNA"/>
</dbReference>
<dbReference type="Pfam" id="PF09423">
    <property type="entry name" value="PhoD"/>
    <property type="match status" value="1"/>
</dbReference>
<accession>A0A1A9GJ70</accession>
<dbReference type="AlphaFoldDB" id="A0A1A9GJ70"/>
<dbReference type="PANTHER" id="PTHR43606:SF2">
    <property type="entry name" value="ALKALINE PHOSPHATASE FAMILY PROTEIN (AFU_ORTHOLOGUE AFUA_5G03860)"/>
    <property type="match status" value="1"/>
</dbReference>
<gene>
    <name evidence="3" type="primary">pld</name>
    <name evidence="3" type="ORF">I601_1909</name>
</gene>
<proteinExistence type="predicted"/>
<dbReference type="RefSeq" id="WP_237089596.1">
    <property type="nucleotide sequence ID" value="NZ_CP015079.1"/>
</dbReference>
<organism evidence="3 4">
    <name type="scientific">Nocardioides dokdonensis FR1436</name>
    <dbReference type="NCBI Taxonomy" id="1300347"/>
    <lineage>
        <taxon>Bacteria</taxon>
        <taxon>Bacillati</taxon>
        <taxon>Actinomycetota</taxon>
        <taxon>Actinomycetes</taxon>
        <taxon>Propionibacteriales</taxon>
        <taxon>Nocardioidaceae</taxon>
        <taxon>Nocardioides</taxon>
    </lineage>
</organism>
<feature type="domain" description="Phospholipase D N-terminal" evidence="2">
    <location>
        <begin position="68"/>
        <end position="164"/>
    </location>
</feature>
<sequence length="583" mass="64365">MTPPQIPSPAAPSPTGPVRDAERDRLAALGRRTVLAVGAGSAAVAAGSGALTAPAARAASARHDVFAHGVASGDPLPHAVLIWTRVTPTRAAQPGSGKGPRLGVRWEVATDRRFRRVVRRGRFATSAARDHTVKLDVTGLQPETTYYYRFVARGQRSPVGTTRTAPAKRATPANLRLGVVSCANLQAGWFSAYRHLAARRDLHAVLHLGDYFYEYGPGEYGMGRDNVDVRPHDPPHEVVTLSDYRRRHAQYKTDPDLQALHAAHAWIVTWDDHEVTNDQWKAGAENHDDTEGDYRRRRARAHRAYDEWMPVRMDGTASLGDGARLYRRLRFGDLAEISMLDLRTYRSEQVATPIIDSEINDPSRSITGKRQMEWLKDSLTRGNHAPQWKIIGNPVMIAPVTFADLPNELVDPVNDVTGLLPQDGSPYNVDQWDGYTADRREVFAHLDDHQVKDVVFVTGDIHSGWANDLPLDTSAYPVLGDSVAVEFVCSSVTSNNLKDITGQPALTPVVEAVFMANNRHVKYLNFDDHGFSVLDITAERTQMDWFIIGSRDDKQTTATHDASFRTLAGTSTVQRVATPVGDN</sequence>
<dbReference type="EC" id="3.1.4.4" evidence="3"/>
<dbReference type="Pfam" id="PF16655">
    <property type="entry name" value="PhoD_N"/>
    <property type="match status" value="1"/>
</dbReference>
<evidence type="ECO:0000313" key="3">
    <source>
        <dbReference type="EMBL" id="ANH38339.1"/>
    </source>
</evidence>
<protein>
    <submittedName>
        <fullName evidence="3">Phospholipase D</fullName>
        <ecNumber evidence="3">3.1.4.4</ecNumber>
    </submittedName>
</protein>
<feature type="domain" description="PhoD-like phosphatase metallophosphatase" evidence="1">
    <location>
        <begin position="177"/>
        <end position="545"/>
    </location>
</feature>
<dbReference type="InterPro" id="IPR038607">
    <property type="entry name" value="PhoD-like_sf"/>
</dbReference>
<dbReference type="InterPro" id="IPR006311">
    <property type="entry name" value="TAT_signal"/>
</dbReference>
<dbReference type="PATRIC" id="fig|1300347.3.peg.1910"/>
<keyword evidence="4" id="KW-1185">Reference proteome</keyword>
<dbReference type="STRING" id="1300347.I601_1909"/>
<reference evidence="3 4" key="1">
    <citation type="submission" date="2016-03" db="EMBL/GenBank/DDBJ databases">
        <title>Complete genome sequence of a soil Actinobacterium, Nocardioides dokdonensis FR1436.</title>
        <authorList>
            <person name="Kwon S.-K."/>
            <person name="Kim K."/>
            <person name="Kim J.F."/>
        </authorList>
    </citation>
    <scope>NUCLEOTIDE SEQUENCE [LARGE SCALE GENOMIC DNA]</scope>
    <source>
        <strain evidence="3 4">FR1436</strain>
    </source>
</reference>
<dbReference type="InterPro" id="IPR029052">
    <property type="entry name" value="Metallo-depent_PP-like"/>
</dbReference>
<evidence type="ECO:0000313" key="4">
    <source>
        <dbReference type="Proteomes" id="UP000077868"/>
    </source>
</evidence>
<dbReference type="InterPro" id="IPR018946">
    <property type="entry name" value="PhoD-like_MPP"/>
</dbReference>
<dbReference type="GO" id="GO:0004630">
    <property type="term" value="F:phospholipase D activity"/>
    <property type="evidence" value="ECO:0007669"/>
    <property type="project" value="UniProtKB-EC"/>
</dbReference>
<keyword evidence="3" id="KW-0378">Hydrolase</keyword>
<dbReference type="Gene3D" id="3.60.21.70">
    <property type="entry name" value="PhoD-like phosphatase"/>
    <property type="match status" value="1"/>
</dbReference>
<dbReference type="InterPro" id="IPR032093">
    <property type="entry name" value="PhoD_N"/>
</dbReference>